<sequence length="126" mass="14019">MTQRSQDLLWRIAGGDAQFTVPSGQHVTLQEMFWEEGDELVLRARFVAPQIARAEGALDHDAAAVDMAYLCDRFVLPQLQAETARPAQIILSLSDVELPFGQSDPDATQFFEAYRLDGDACISEVF</sequence>
<evidence type="ECO:0000313" key="1">
    <source>
        <dbReference type="EMBL" id="QCO54458.1"/>
    </source>
</evidence>
<dbReference type="RefSeq" id="WP_137192142.1">
    <property type="nucleotide sequence ID" value="NZ_CP039964.1"/>
</dbReference>
<dbReference type="EMBL" id="CP039964">
    <property type="protein sequence ID" value="QCO54458.1"/>
    <property type="molecule type" value="Genomic_DNA"/>
</dbReference>
<protein>
    <recommendedName>
        <fullName evidence="3">Acetolactate synthase</fullName>
    </recommendedName>
</protein>
<reference evidence="1 2" key="1">
    <citation type="submission" date="2019-05" db="EMBL/GenBank/DDBJ databases">
        <title>Pseudorhodobacter turbinis sp. nov., isolated from the gut of the Korean turban shell.</title>
        <authorList>
            <person name="Jeong Y.-S."/>
            <person name="Kang W.-R."/>
            <person name="Bae J.-W."/>
        </authorList>
    </citation>
    <scope>NUCLEOTIDE SEQUENCE [LARGE SCALE GENOMIC DNA]</scope>
    <source>
        <strain evidence="1 2">S12M18</strain>
    </source>
</reference>
<dbReference type="Proteomes" id="UP000298631">
    <property type="component" value="Chromosome"/>
</dbReference>
<proteinExistence type="predicted"/>
<keyword evidence="2" id="KW-1185">Reference proteome</keyword>
<evidence type="ECO:0008006" key="3">
    <source>
        <dbReference type="Google" id="ProtNLM"/>
    </source>
</evidence>
<dbReference type="AlphaFoldDB" id="A0A4P8ECM6"/>
<dbReference type="KEGG" id="pseb:EOK75_00645"/>
<name>A0A4P8ECM6_9RHOB</name>
<accession>A0A4P8ECM6</accession>
<dbReference type="InterPro" id="IPR045467">
    <property type="entry name" value="DUF6497"/>
</dbReference>
<dbReference type="OrthoDB" id="7862028at2"/>
<gene>
    <name evidence="1" type="ORF">EOK75_00645</name>
</gene>
<evidence type="ECO:0000313" key="2">
    <source>
        <dbReference type="Proteomes" id="UP000298631"/>
    </source>
</evidence>
<dbReference type="Pfam" id="PF20107">
    <property type="entry name" value="DUF6497"/>
    <property type="match status" value="1"/>
</dbReference>
<organism evidence="1 2">
    <name type="scientific">Pseudorhodobacter turbinis</name>
    <dbReference type="NCBI Taxonomy" id="2500533"/>
    <lineage>
        <taxon>Bacteria</taxon>
        <taxon>Pseudomonadati</taxon>
        <taxon>Pseudomonadota</taxon>
        <taxon>Alphaproteobacteria</taxon>
        <taxon>Rhodobacterales</taxon>
        <taxon>Paracoccaceae</taxon>
        <taxon>Pseudorhodobacter</taxon>
    </lineage>
</organism>